<dbReference type="PROSITE" id="PS50164">
    <property type="entry name" value="GIY_YIG"/>
    <property type="match status" value="1"/>
</dbReference>
<dbReference type="InterPro" id="IPR000305">
    <property type="entry name" value="GIY-YIG_endonuc"/>
</dbReference>
<feature type="domain" description="GIY-YIG" evidence="2">
    <location>
        <begin position="4"/>
        <end position="79"/>
    </location>
</feature>
<evidence type="ECO:0000259" key="2">
    <source>
        <dbReference type="PROSITE" id="PS50164"/>
    </source>
</evidence>
<comment type="similarity">
    <text evidence="1">Belongs to the UPF0213 family.</text>
</comment>
<evidence type="ECO:0000313" key="4">
    <source>
        <dbReference type="Proteomes" id="UP000000271"/>
    </source>
</evidence>
<dbReference type="STRING" id="439292.Bsel_0040"/>
<evidence type="ECO:0000256" key="1">
    <source>
        <dbReference type="ARBA" id="ARBA00007435"/>
    </source>
</evidence>
<dbReference type="InterPro" id="IPR035901">
    <property type="entry name" value="GIY-YIG_endonuc_sf"/>
</dbReference>
<proteinExistence type="inferred from homology"/>
<dbReference type="Gene3D" id="3.40.1440.10">
    <property type="entry name" value="GIY-YIG endonuclease"/>
    <property type="match status" value="1"/>
</dbReference>
<dbReference type="RefSeq" id="WP_013171021.1">
    <property type="nucleotide sequence ID" value="NC_014219.1"/>
</dbReference>
<dbReference type="EMBL" id="CP001791">
    <property type="protein sequence ID" value="ADH97591.1"/>
    <property type="molecule type" value="Genomic_DNA"/>
</dbReference>
<dbReference type="SUPFAM" id="SSF82771">
    <property type="entry name" value="GIY-YIG endonuclease"/>
    <property type="match status" value="1"/>
</dbReference>
<evidence type="ECO:0000313" key="3">
    <source>
        <dbReference type="EMBL" id="ADH97591.1"/>
    </source>
</evidence>
<dbReference type="Pfam" id="PF01541">
    <property type="entry name" value="GIY-YIG"/>
    <property type="match status" value="1"/>
</dbReference>
<organism evidence="3 4">
    <name type="scientific">Bacillus selenitireducens (strain ATCC 700615 / DSM 15326 / MLS10)</name>
    <dbReference type="NCBI Taxonomy" id="439292"/>
    <lineage>
        <taxon>Bacteria</taxon>
        <taxon>Bacillati</taxon>
        <taxon>Bacillota</taxon>
        <taxon>Bacilli</taxon>
        <taxon>Bacillales</taxon>
        <taxon>Bacillaceae</taxon>
        <taxon>Salisediminibacterium</taxon>
    </lineage>
</organism>
<dbReference type="SMART" id="SM00465">
    <property type="entry name" value="GIYc"/>
    <property type="match status" value="1"/>
</dbReference>
<dbReference type="InterPro" id="IPR050190">
    <property type="entry name" value="UPF0213_domain"/>
</dbReference>
<protein>
    <submittedName>
        <fullName evidence="3">Excinuclease ABC C subunit domain protein</fullName>
    </submittedName>
</protein>
<keyword evidence="4" id="KW-1185">Reference proteome</keyword>
<dbReference type="Proteomes" id="UP000000271">
    <property type="component" value="Chromosome"/>
</dbReference>
<dbReference type="OrthoDB" id="9807770at2"/>
<dbReference type="AlphaFoldDB" id="D6XV33"/>
<dbReference type="PANTHER" id="PTHR34477:SF1">
    <property type="entry name" value="UPF0213 PROTEIN YHBQ"/>
    <property type="match status" value="1"/>
</dbReference>
<accession>D6XV33</accession>
<sequence>MSPVNHYVYMLRCKDNTLYTGYTTDPKRRLSMHETGKGARYTKGRGPFVLEHLECYGTKGEAMSREHAIKALTRRQKEALIKAGKMTEMRDQG</sequence>
<dbReference type="KEGG" id="bse:Bsel_0040"/>
<dbReference type="HOGENOM" id="CLU_135650_0_3_9"/>
<dbReference type="PANTHER" id="PTHR34477">
    <property type="entry name" value="UPF0213 PROTEIN YHBQ"/>
    <property type="match status" value="1"/>
</dbReference>
<dbReference type="CDD" id="cd10456">
    <property type="entry name" value="GIY-YIG_UPF0213"/>
    <property type="match status" value="1"/>
</dbReference>
<dbReference type="eggNOG" id="COG2827">
    <property type="taxonomic scope" value="Bacteria"/>
</dbReference>
<reference evidence="3" key="1">
    <citation type="submission" date="2009-10" db="EMBL/GenBank/DDBJ databases">
        <title>Complete sequence of Bacillus selenitireducens MLS10.</title>
        <authorList>
            <consortium name="US DOE Joint Genome Institute"/>
            <person name="Lucas S."/>
            <person name="Copeland A."/>
            <person name="Lapidus A."/>
            <person name="Glavina del Rio T."/>
            <person name="Dalin E."/>
            <person name="Tice H."/>
            <person name="Bruce D."/>
            <person name="Goodwin L."/>
            <person name="Pitluck S."/>
            <person name="Sims D."/>
            <person name="Brettin T."/>
            <person name="Detter J.C."/>
            <person name="Han C."/>
            <person name="Larimer F."/>
            <person name="Land M."/>
            <person name="Hauser L."/>
            <person name="Kyrpides N."/>
            <person name="Ovchinnikova G."/>
            <person name="Stolz J."/>
        </authorList>
    </citation>
    <scope>NUCLEOTIDE SEQUENCE [LARGE SCALE GENOMIC DNA]</scope>
    <source>
        <strain evidence="3">MLS10</strain>
    </source>
</reference>
<gene>
    <name evidence="3" type="ordered locus">Bsel_0040</name>
</gene>
<name>D6XV33_BACIE</name>